<comment type="caution">
    <text evidence="2">The sequence shown here is derived from an EMBL/GenBank/DDBJ whole genome shotgun (WGS) entry which is preliminary data.</text>
</comment>
<evidence type="ECO:0000313" key="2">
    <source>
        <dbReference type="EMBL" id="MFD1781867.1"/>
    </source>
</evidence>
<dbReference type="Gene3D" id="3.40.50.1820">
    <property type="entry name" value="alpha/beta hydrolase"/>
    <property type="match status" value="1"/>
</dbReference>
<gene>
    <name evidence="2" type="ORF">ACFSC0_00540</name>
</gene>
<keyword evidence="2" id="KW-0378">Hydrolase</keyword>
<keyword evidence="3" id="KW-1185">Reference proteome</keyword>
<dbReference type="PANTHER" id="PTHR43194">
    <property type="entry name" value="HYDROLASE ALPHA/BETA FOLD FAMILY"/>
    <property type="match status" value="1"/>
</dbReference>
<evidence type="ECO:0000313" key="3">
    <source>
        <dbReference type="Proteomes" id="UP001597237"/>
    </source>
</evidence>
<evidence type="ECO:0000259" key="1">
    <source>
        <dbReference type="Pfam" id="PF12697"/>
    </source>
</evidence>
<dbReference type="InterPro" id="IPR050228">
    <property type="entry name" value="Carboxylesterase_BioH"/>
</dbReference>
<sequence>MVGDMAGARRVRFELPGRGGAVAGLEFGPAEEPVRLVFSHANGFNARTYAGVLAGLGVRCLAVDARGHGRTQLPTVAEGRRTWDDMKDDLVALVESLDLRDVVLAGHSMGATVSVLAAAEAGARVRSLLLLEPVIMARDATGEPAESPLVQGTLRRRARFESREAALAGFVGRGPFRAWSEAMLADYLGDGLREADDAVELACAPAWEVSNYLAQAHDVRAALGRVTAPVRILKAETGSTCRLEAAPGHVEITIVPGTTHFLPMERPDVAVEALKAALA</sequence>
<dbReference type="Pfam" id="PF12697">
    <property type="entry name" value="Abhydrolase_6"/>
    <property type="match status" value="1"/>
</dbReference>
<dbReference type="InterPro" id="IPR029058">
    <property type="entry name" value="AB_hydrolase_fold"/>
</dbReference>
<dbReference type="PANTHER" id="PTHR43194:SF2">
    <property type="entry name" value="PEROXISOMAL MEMBRANE PROTEIN LPX1"/>
    <property type="match status" value="1"/>
</dbReference>
<proteinExistence type="predicted"/>
<accession>A0ABW4MWB0</accession>
<protein>
    <submittedName>
        <fullName evidence="2">Alpha/beta fold hydrolase</fullName>
    </submittedName>
</protein>
<organism evidence="2 3">
    <name type="scientific">Phenylobacterium terrae</name>
    <dbReference type="NCBI Taxonomy" id="2665495"/>
    <lineage>
        <taxon>Bacteria</taxon>
        <taxon>Pseudomonadati</taxon>
        <taxon>Pseudomonadota</taxon>
        <taxon>Alphaproteobacteria</taxon>
        <taxon>Caulobacterales</taxon>
        <taxon>Caulobacteraceae</taxon>
        <taxon>Phenylobacterium</taxon>
    </lineage>
</organism>
<dbReference type="GO" id="GO:0016787">
    <property type="term" value="F:hydrolase activity"/>
    <property type="evidence" value="ECO:0007669"/>
    <property type="project" value="UniProtKB-KW"/>
</dbReference>
<feature type="domain" description="AB hydrolase-1" evidence="1">
    <location>
        <begin position="36"/>
        <end position="272"/>
    </location>
</feature>
<name>A0ABW4MWB0_9CAUL</name>
<reference evidence="3" key="1">
    <citation type="journal article" date="2019" name="Int. J. Syst. Evol. Microbiol.">
        <title>The Global Catalogue of Microorganisms (GCM) 10K type strain sequencing project: providing services to taxonomists for standard genome sequencing and annotation.</title>
        <authorList>
            <consortium name="The Broad Institute Genomics Platform"/>
            <consortium name="The Broad Institute Genome Sequencing Center for Infectious Disease"/>
            <person name="Wu L."/>
            <person name="Ma J."/>
        </authorList>
    </citation>
    <scope>NUCLEOTIDE SEQUENCE [LARGE SCALE GENOMIC DNA]</scope>
    <source>
        <strain evidence="3">DFY28</strain>
    </source>
</reference>
<dbReference type="Proteomes" id="UP001597237">
    <property type="component" value="Unassembled WGS sequence"/>
</dbReference>
<dbReference type="SUPFAM" id="SSF53474">
    <property type="entry name" value="alpha/beta-Hydrolases"/>
    <property type="match status" value="1"/>
</dbReference>
<dbReference type="RefSeq" id="WP_377281300.1">
    <property type="nucleotide sequence ID" value="NZ_JBHRSI010000003.1"/>
</dbReference>
<dbReference type="InterPro" id="IPR000073">
    <property type="entry name" value="AB_hydrolase_1"/>
</dbReference>
<dbReference type="EMBL" id="JBHUEY010000001">
    <property type="protein sequence ID" value="MFD1781867.1"/>
    <property type="molecule type" value="Genomic_DNA"/>
</dbReference>